<comment type="caution">
    <text evidence="1">The sequence shown here is derived from an EMBL/GenBank/DDBJ whole genome shotgun (WGS) entry which is preliminary data.</text>
</comment>
<evidence type="ECO:0000313" key="2">
    <source>
        <dbReference type="Proteomes" id="UP000887116"/>
    </source>
</evidence>
<dbReference type="EMBL" id="BMAO01024533">
    <property type="protein sequence ID" value="GFQ95995.1"/>
    <property type="molecule type" value="Genomic_DNA"/>
</dbReference>
<sequence>MALTLYGMFCPKKKIFKTIHHVLSHAITLPFKESHHFLSKIRAHPPKACQDPPTGLETVQTRKISNVNLGKIVAQLSAHLVTDMVGFIALSPVL</sequence>
<keyword evidence="2" id="KW-1185">Reference proteome</keyword>
<evidence type="ECO:0000313" key="1">
    <source>
        <dbReference type="EMBL" id="GFQ95995.1"/>
    </source>
</evidence>
<organism evidence="1 2">
    <name type="scientific">Trichonephila clavata</name>
    <name type="common">Joro spider</name>
    <name type="synonym">Nephila clavata</name>
    <dbReference type="NCBI Taxonomy" id="2740835"/>
    <lineage>
        <taxon>Eukaryota</taxon>
        <taxon>Metazoa</taxon>
        <taxon>Ecdysozoa</taxon>
        <taxon>Arthropoda</taxon>
        <taxon>Chelicerata</taxon>
        <taxon>Arachnida</taxon>
        <taxon>Araneae</taxon>
        <taxon>Araneomorphae</taxon>
        <taxon>Entelegynae</taxon>
        <taxon>Araneoidea</taxon>
        <taxon>Nephilidae</taxon>
        <taxon>Trichonephila</taxon>
    </lineage>
</organism>
<protein>
    <submittedName>
        <fullName evidence="1">Uncharacterized protein</fullName>
    </submittedName>
</protein>
<dbReference type="AlphaFoldDB" id="A0A8X6G3P1"/>
<name>A0A8X6G3P1_TRICU</name>
<gene>
    <name evidence="1" type="ORF">TNCT_352491</name>
</gene>
<dbReference type="Proteomes" id="UP000887116">
    <property type="component" value="Unassembled WGS sequence"/>
</dbReference>
<accession>A0A8X6G3P1</accession>
<reference evidence="1" key="1">
    <citation type="submission" date="2020-07" db="EMBL/GenBank/DDBJ databases">
        <title>Multicomponent nature underlies the extraordinary mechanical properties of spider dragline silk.</title>
        <authorList>
            <person name="Kono N."/>
            <person name="Nakamura H."/>
            <person name="Mori M."/>
            <person name="Yoshida Y."/>
            <person name="Ohtoshi R."/>
            <person name="Malay A.D."/>
            <person name="Moran D.A.P."/>
            <person name="Tomita M."/>
            <person name="Numata K."/>
            <person name="Arakawa K."/>
        </authorList>
    </citation>
    <scope>NUCLEOTIDE SEQUENCE</scope>
</reference>
<proteinExistence type="predicted"/>